<dbReference type="Pfam" id="PF00569">
    <property type="entry name" value="ZZ"/>
    <property type="match status" value="1"/>
</dbReference>
<dbReference type="Pfam" id="PF04433">
    <property type="entry name" value="SWIRM"/>
    <property type="match status" value="1"/>
</dbReference>
<name>A0ABQ8F0E1_9FUNG</name>
<comment type="caution">
    <text evidence="8">The sequence shown here is derived from an EMBL/GenBank/DDBJ whole genome shotgun (WGS) entry which is preliminary data.</text>
</comment>
<evidence type="ECO:0008006" key="10">
    <source>
        <dbReference type="Google" id="ProtNLM"/>
    </source>
</evidence>
<protein>
    <recommendedName>
        <fullName evidence="10">ZZ-type domain-containing protein</fullName>
    </recommendedName>
</protein>
<reference evidence="8 9" key="1">
    <citation type="submission" date="2021-02" db="EMBL/GenBank/DDBJ databases">
        <title>Variation within the Batrachochytrium salamandrivorans European outbreak.</title>
        <authorList>
            <person name="Kelly M."/>
            <person name="Pasmans F."/>
            <person name="Shea T.P."/>
            <person name="Munoz J.F."/>
            <person name="Carranza S."/>
            <person name="Cuomo C.A."/>
            <person name="Martel A."/>
        </authorList>
    </citation>
    <scope>NUCLEOTIDE SEQUENCE [LARGE SCALE GENOMIC DNA]</scope>
    <source>
        <strain evidence="8 9">AMFP18/2</strain>
    </source>
</reference>
<keyword evidence="4" id="KW-0539">Nucleus</keyword>
<dbReference type="Proteomes" id="UP001648503">
    <property type="component" value="Unassembled WGS sequence"/>
</dbReference>
<evidence type="ECO:0000259" key="5">
    <source>
        <dbReference type="PROSITE" id="PS50934"/>
    </source>
</evidence>
<dbReference type="InterPro" id="IPR001005">
    <property type="entry name" value="SANT/Myb"/>
</dbReference>
<evidence type="ECO:0000256" key="2">
    <source>
        <dbReference type="ARBA" id="ARBA00022771"/>
    </source>
</evidence>
<dbReference type="CDD" id="cd00167">
    <property type="entry name" value="SANT"/>
    <property type="match status" value="1"/>
</dbReference>
<dbReference type="Gene3D" id="1.10.10.10">
    <property type="entry name" value="Winged helix-like DNA-binding domain superfamily/Winged helix DNA-binding domain"/>
    <property type="match status" value="1"/>
</dbReference>
<evidence type="ECO:0000259" key="6">
    <source>
        <dbReference type="PROSITE" id="PS51293"/>
    </source>
</evidence>
<evidence type="ECO:0000256" key="1">
    <source>
        <dbReference type="ARBA" id="ARBA00022723"/>
    </source>
</evidence>
<dbReference type="PROSITE" id="PS50934">
    <property type="entry name" value="SWIRM"/>
    <property type="match status" value="1"/>
</dbReference>
<feature type="domain" description="SWIRM" evidence="5">
    <location>
        <begin position="446"/>
        <end position="505"/>
    </location>
</feature>
<dbReference type="PROSITE" id="PS52032">
    <property type="entry name" value="MARR_BRCT_CHROMO"/>
    <property type="match status" value="1"/>
</dbReference>
<dbReference type="EMBL" id="JAFCIX010000438">
    <property type="protein sequence ID" value="KAH6589923.1"/>
    <property type="molecule type" value="Genomic_DNA"/>
</dbReference>
<dbReference type="InterPro" id="IPR049898">
    <property type="entry name" value="MARR_BRCT_CHROMO"/>
</dbReference>
<dbReference type="InterPro" id="IPR036388">
    <property type="entry name" value="WH-like_DNA-bd_sf"/>
</dbReference>
<dbReference type="InterPro" id="IPR009057">
    <property type="entry name" value="Homeodomain-like_sf"/>
</dbReference>
<dbReference type="Pfam" id="PF16496">
    <property type="entry name" value="SWIRM-assoc_2"/>
    <property type="match status" value="1"/>
</dbReference>
<dbReference type="InterPro" id="IPR032450">
    <property type="entry name" value="SMARCC_N"/>
</dbReference>
<dbReference type="InterPro" id="IPR007526">
    <property type="entry name" value="SWIRM"/>
</dbReference>
<dbReference type="Gene3D" id="3.40.50.10190">
    <property type="entry name" value="BRCT domain"/>
    <property type="match status" value="1"/>
</dbReference>
<dbReference type="SUPFAM" id="SSF52113">
    <property type="entry name" value="BRCT domain"/>
    <property type="match status" value="1"/>
</dbReference>
<organism evidence="8 9">
    <name type="scientific">Batrachochytrium salamandrivorans</name>
    <dbReference type="NCBI Taxonomy" id="1357716"/>
    <lineage>
        <taxon>Eukaryota</taxon>
        <taxon>Fungi</taxon>
        <taxon>Fungi incertae sedis</taxon>
        <taxon>Chytridiomycota</taxon>
        <taxon>Chytridiomycota incertae sedis</taxon>
        <taxon>Chytridiomycetes</taxon>
        <taxon>Rhizophydiales</taxon>
        <taxon>Rhizophydiales incertae sedis</taxon>
        <taxon>Batrachochytrium</taxon>
    </lineage>
</organism>
<dbReference type="Gene3D" id="1.10.10.60">
    <property type="entry name" value="Homeodomain-like"/>
    <property type="match status" value="1"/>
</dbReference>
<feature type="domain" description="SANT" evidence="6">
    <location>
        <begin position="612"/>
        <end position="663"/>
    </location>
</feature>
<proteinExistence type="predicted"/>
<evidence type="ECO:0000256" key="3">
    <source>
        <dbReference type="ARBA" id="ARBA00022833"/>
    </source>
</evidence>
<dbReference type="PROSITE" id="PS51293">
    <property type="entry name" value="SANT"/>
    <property type="match status" value="1"/>
</dbReference>
<keyword evidence="9" id="KW-1185">Reference proteome</keyword>
<evidence type="ECO:0000259" key="7">
    <source>
        <dbReference type="PROSITE" id="PS52032"/>
    </source>
</evidence>
<evidence type="ECO:0000313" key="8">
    <source>
        <dbReference type="EMBL" id="KAH6589923.1"/>
    </source>
</evidence>
<keyword evidence="3" id="KW-0862">Zinc</keyword>
<dbReference type="InterPro" id="IPR017884">
    <property type="entry name" value="SANT_dom"/>
</dbReference>
<gene>
    <name evidence="8" type="ORF">BASA50_009626</name>
</gene>
<dbReference type="InterPro" id="IPR000433">
    <property type="entry name" value="Znf_ZZ"/>
</dbReference>
<feature type="domain" description="Chromo" evidence="7">
    <location>
        <begin position="1"/>
        <end position="280"/>
    </location>
</feature>
<dbReference type="SUPFAM" id="SSF46689">
    <property type="entry name" value="Homeodomain-like"/>
    <property type="match status" value="2"/>
</dbReference>
<sequence>MPLFEPAVPFHLNQVFVHDELSALQHGLADHFRLHRIEPPSLEQLTSLVRRIQSLQHSLHNSSQLTTLRMVRIPTRMFKDTSPTGALSEIIKTAAIQCPESAWSEERFQGLSRLEEDKRDLIQIAENLQKTKLWQLPTIYFSNSVPEYVKESFLLGIRMMKGHVALEYGDNVTHVIQGDDSNTDDQQDVYFRTLEISNGNCLLHYWFSPDSADVWVPKSSGDFSDPEEQQQHSGFWTVTVRWIKDSIKNQEWMNEDDYEIDPPDEVSSISSIPVLPQTAQDDLHIGSQLDGSGENSAALRNDFFNDVADDTGETPTELQDFQEVASDDVEYNVALDTGTYVAGSPSTHAIDGGQISGHSAYDELITWRATTTDIDRRLPMKVKRHEYEPIPEGTLLNISLSSLVCPPDYIRSALKSSCSNSKSPSWFSIDAVHDIEMDIFRDNPLYVSVRNQIVGISQSSPGKYICVADCAAQIQADLVFIVLIHEFLEYHGIINHEMPITTKFIASSLFDIDVIRSSKTALVPETPLLCANSLVYDPYLEHQTQLTHNDTFQKAFICNICDAGCIRMRYECVKFSGLTICGECFVSGRYPSIFSSKDFVRKHGPIVKQAVSTQTPWSDDQVVKLLDSIDRYGFEWDAISDDMETKTPMECIEFFLQMPIAEMGRVPIDSLADTKTIENKDSSANDRTLEGHGQYLVPQIVGGAPNPLMSLIHMISCAVHPSLASEAARIGARTLLAEHRSDWPPENHDHSQLVLSAAEEALNGAIRYAKNIAAKEESILSILVHDLTDLQLQRIQSKLAFLLSTRASE</sequence>
<evidence type="ECO:0000313" key="9">
    <source>
        <dbReference type="Proteomes" id="UP001648503"/>
    </source>
</evidence>
<dbReference type="SMART" id="SM00717">
    <property type="entry name" value="SANT"/>
    <property type="match status" value="1"/>
</dbReference>
<evidence type="ECO:0000256" key="4">
    <source>
        <dbReference type="ARBA" id="ARBA00023242"/>
    </source>
</evidence>
<keyword evidence="2" id="KW-0863">Zinc-finger</keyword>
<accession>A0ABQ8F0E1</accession>
<dbReference type="InterPro" id="IPR036420">
    <property type="entry name" value="BRCT_dom_sf"/>
</dbReference>
<keyword evidence="1" id="KW-0479">Metal-binding</keyword>